<name>A0A0K0D7B3_ANGCA</name>
<dbReference type="AlphaFoldDB" id="A0A0K0D7B3"/>
<proteinExistence type="predicted"/>
<sequence>LQLVRVPHMREIRGSPFYCDINIDVKRGVRQGDTVSPNMGANTDGRQLHHLRFGDDIVLITPNISQAEHMLGGFDEACGKIGLRLNLTRTMFMKNGLISFAPFTLNGTNISECSSYVYLGKLLLAFWFDPLLISHSIQVGMLCLGFAILKIAGKSARAAFHDLHRRRNPQAPPKQHAVFKDLCDDE</sequence>
<keyword evidence="1" id="KW-1185">Reference proteome</keyword>
<protein>
    <submittedName>
        <fullName evidence="2">Reverse transcriptase domain-containing protein</fullName>
    </submittedName>
</protein>
<evidence type="ECO:0000313" key="2">
    <source>
        <dbReference type="WBParaSite" id="ACAC_0000595801-mRNA-1"/>
    </source>
</evidence>
<reference evidence="2" key="2">
    <citation type="submission" date="2017-02" db="UniProtKB">
        <authorList>
            <consortium name="WormBaseParasite"/>
        </authorList>
    </citation>
    <scope>IDENTIFICATION</scope>
</reference>
<organism evidence="1 2">
    <name type="scientific">Angiostrongylus cantonensis</name>
    <name type="common">Rat lungworm</name>
    <dbReference type="NCBI Taxonomy" id="6313"/>
    <lineage>
        <taxon>Eukaryota</taxon>
        <taxon>Metazoa</taxon>
        <taxon>Ecdysozoa</taxon>
        <taxon>Nematoda</taxon>
        <taxon>Chromadorea</taxon>
        <taxon>Rhabditida</taxon>
        <taxon>Rhabditina</taxon>
        <taxon>Rhabditomorpha</taxon>
        <taxon>Strongyloidea</taxon>
        <taxon>Metastrongylidae</taxon>
        <taxon>Angiostrongylus</taxon>
    </lineage>
</organism>
<reference evidence="1" key="1">
    <citation type="submission" date="2012-09" db="EMBL/GenBank/DDBJ databases">
        <authorList>
            <person name="Martin A.A."/>
        </authorList>
    </citation>
    <scope>NUCLEOTIDE SEQUENCE</scope>
</reference>
<evidence type="ECO:0000313" key="1">
    <source>
        <dbReference type="Proteomes" id="UP000035642"/>
    </source>
</evidence>
<dbReference type="Proteomes" id="UP000035642">
    <property type="component" value="Unassembled WGS sequence"/>
</dbReference>
<accession>A0A0K0D7B3</accession>
<dbReference type="WBParaSite" id="ACAC_0000595801-mRNA-1">
    <property type="protein sequence ID" value="ACAC_0000595801-mRNA-1"/>
    <property type="gene ID" value="ACAC_0000595801"/>
</dbReference>